<dbReference type="PANTHER" id="PTHR45900">
    <property type="entry name" value="RECA"/>
    <property type="match status" value="1"/>
</dbReference>
<feature type="domain" description="RecA family profile 2" evidence="8">
    <location>
        <begin position="212"/>
        <end position="285"/>
    </location>
</feature>
<evidence type="ECO:0000256" key="5">
    <source>
        <dbReference type="ARBA" id="ARBA00023172"/>
    </source>
</evidence>
<keyword evidence="7" id="KW-0238">DNA-binding</keyword>
<dbReference type="Pfam" id="PF00154">
    <property type="entry name" value="RecA_N"/>
    <property type="match status" value="1"/>
</dbReference>
<comment type="similarity">
    <text evidence="1 7">Belongs to the RecA family.</text>
</comment>
<organism evidence="9 10">
    <name type="scientific">Ectopseudomonas mendocina</name>
    <name type="common">Pseudomonas mendocina</name>
    <dbReference type="NCBI Taxonomy" id="300"/>
    <lineage>
        <taxon>Bacteria</taxon>
        <taxon>Pseudomonadati</taxon>
        <taxon>Pseudomonadota</taxon>
        <taxon>Gammaproteobacteria</taxon>
        <taxon>Pseudomonadales</taxon>
        <taxon>Pseudomonadaceae</taxon>
        <taxon>Ectopseudomonas</taxon>
    </lineage>
</organism>
<keyword evidence="4 7" id="KW-0067">ATP-binding</keyword>
<evidence type="ECO:0000259" key="8">
    <source>
        <dbReference type="PROSITE" id="PS50163"/>
    </source>
</evidence>
<dbReference type="GO" id="GO:0005829">
    <property type="term" value="C:cytosol"/>
    <property type="evidence" value="ECO:0007669"/>
    <property type="project" value="TreeGrafter"/>
</dbReference>
<dbReference type="GO" id="GO:0009432">
    <property type="term" value="P:SOS response"/>
    <property type="evidence" value="ECO:0007669"/>
    <property type="project" value="UniProtKB-KW"/>
</dbReference>
<dbReference type="InterPro" id="IPR020587">
    <property type="entry name" value="RecA_monomer-monomer_interface"/>
</dbReference>
<dbReference type="SUPFAM" id="SSF52540">
    <property type="entry name" value="P-loop containing nucleoside triphosphate hydrolases"/>
    <property type="match status" value="1"/>
</dbReference>
<dbReference type="PROSITE" id="PS50163">
    <property type="entry name" value="RECA_3"/>
    <property type="match status" value="1"/>
</dbReference>
<evidence type="ECO:0000256" key="7">
    <source>
        <dbReference type="RuleBase" id="RU004527"/>
    </source>
</evidence>
<dbReference type="GO" id="GO:0008094">
    <property type="term" value="F:ATP-dependent activity, acting on DNA"/>
    <property type="evidence" value="ECO:0007669"/>
    <property type="project" value="InterPro"/>
</dbReference>
<dbReference type="InterPro" id="IPR013765">
    <property type="entry name" value="DNA_recomb/repair_RecA"/>
</dbReference>
<evidence type="ECO:0000256" key="1">
    <source>
        <dbReference type="ARBA" id="ARBA00009391"/>
    </source>
</evidence>
<keyword evidence="6" id="KW-0742">SOS response</keyword>
<dbReference type="OrthoDB" id="9156496at2"/>
<dbReference type="InterPro" id="IPR049428">
    <property type="entry name" value="RecA-like_N"/>
</dbReference>
<gene>
    <name evidence="9" type="primary">recA_2</name>
    <name evidence="9" type="ORF">NCTC10899_05091</name>
</gene>
<keyword evidence="3 7" id="KW-0547">Nucleotide-binding</keyword>
<protein>
    <recommendedName>
        <fullName evidence="2">Protein RecA</fullName>
    </recommendedName>
</protein>
<dbReference type="InterPro" id="IPR027417">
    <property type="entry name" value="P-loop_NTPase"/>
</dbReference>
<sequence>MTKTALAAALAGIIGENAEQVGIKNWLDTGIPELNKALSACYENGIPGGRVIEIFGPASSGKTFIATMIMKAAQEAGGIAGFSDHERSFDPKLASSLGMETDPNTGLFVYKRPQTFEESIQIAVTFAEQVRKRKLIPDDAPLVWVFDSVASMIPHDKLYDEKGNRRAAGDYNMRDKLALATATSQSYPILAQFAEDYNMTVLLLNQIRMKPGVMFGDPTTTPGGQAAEFYASIRISLGRKMITNGKTGDEKQISGQEITANIVKNKVARPFQKAKWRVLFKEGGGALIDVIGSTVDFLLRKGFMVRDGKRIEWEGKKYFEAALVAHLQTDPDAMKKLMALVDDTGEDVPEDVAESDISTELAKAE</sequence>
<dbReference type="Gene3D" id="3.40.50.300">
    <property type="entry name" value="P-loop containing nucleotide triphosphate hydrolases"/>
    <property type="match status" value="1"/>
</dbReference>
<dbReference type="RefSeq" id="WP_115292709.1">
    <property type="nucleotide sequence ID" value="NZ_UGUU01000002.1"/>
</dbReference>
<dbReference type="EMBL" id="UGUU01000002">
    <property type="protein sequence ID" value="SUE95850.1"/>
    <property type="molecule type" value="Genomic_DNA"/>
</dbReference>
<accession>A0A379PLK3</accession>
<evidence type="ECO:0000313" key="10">
    <source>
        <dbReference type="Proteomes" id="UP000254260"/>
    </source>
</evidence>
<dbReference type="Proteomes" id="UP000254260">
    <property type="component" value="Unassembled WGS sequence"/>
</dbReference>
<dbReference type="GO" id="GO:0003697">
    <property type="term" value="F:single-stranded DNA binding"/>
    <property type="evidence" value="ECO:0007669"/>
    <property type="project" value="InterPro"/>
</dbReference>
<dbReference type="SMART" id="SM00382">
    <property type="entry name" value="AAA"/>
    <property type="match status" value="1"/>
</dbReference>
<dbReference type="PANTHER" id="PTHR45900:SF1">
    <property type="entry name" value="MITOCHONDRIAL DNA REPAIR PROTEIN RECA HOMOLOG-RELATED"/>
    <property type="match status" value="1"/>
</dbReference>
<dbReference type="GO" id="GO:0006281">
    <property type="term" value="P:DNA repair"/>
    <property type="evidence" value="ECO:0007669"/>
    <property type="project" value="InterPro"/>
</dbReference>
<evidence type="ECO:0000313" key="9">
    <source>
        <dbReference type="EMBL" id="SUE95850.1"/>
    </source>
</evidence>
<evidence type="ECO:0000256" key="4">
    <source>
        <dbReference type="ARBA" id="ARBA00022840"/>
    </source>
</evidence>
<name>A0A379PLK3_ECTME</name>
<evidence type="ECO:0000256" key="3">
    <source>
        <dbReference type="ARBA" id="ARBA00022741"/>
    </source>
</evidence>
<proteinExistence type="inferred from homology"/>
<keyword evidence="7" id="KW-0227">DNA damage</keyword>
<keyword evidence="5 7" id="KW-0233">DNA recombination</keyword>
<dbReference type="AlphaFoldDB" id="A0A379PLK3"/>
<dbReference type="PRINTS" id="PR00142">
    <property type="entry name" value="RECA"/>
</dbReference>
<evidence type="ECO:0000256" key="2">
    <source>
        <dbReference type="ARBA" id="ARBA00015553"/>
    </source>
</evidence>
<dbReference type="InterPro" id="IPR003593">
    <property type="entry name" value="AAA+_ATPase"/>
</dbReference>
<dbReference type="GO" id="GO:0005524">
    <property type="term" value="F:ATP binding"/>
    <property type="evidence" value="ECO:0007669"/>
    <property type="project" value="UniProtKB-KW"/>
</dbReference>
<dbReference type="GO" id="GO:0006310">
    <property type="term" value="P:DNA recombination"/>
    <property type="evidence" value="ECO:0007669"/>
    <property type="project" value="UniProtKB-KW"/>
</dbReference>
<evidence type="ECO:0000256" key="6">
    <source>
        <dbReference type="ARBA" id="ARBA00023236"/>
    </source>
</evidence>
<reference evidence="9 10" key="1">
    <citation type="submission" date="2018-06" db="EMBL/GenBank/DDBJ databases">
        <authorList>
            <consortium name="Pathogen Informatics"/>
            <person name="Doyle S."/>
        </authorList>
    </citation>
    <scope>NUCLEOTIDE SEQUENCE [LARGE SCALE GENOMIC DNA]</scope>
    <source>
        <strain evidence="9 10">NCTC10899</strain>
    </source>
</reference>